<accession>A0ABV0YF86</accession>
<feature type="signal peptide" evidence="1">
    <location>
        <begin position="1"/>
        <end position="16"/>
    </location>
</feature>
<keyword evidence="1" id="KW-0732">Signal</keyword>
<evidence type="ECO:0000313" key="3">
    <source>
        <dbReference type="Proteomes" id="UP001469553"/>
    </source>
</evidence>
<comment type="caution">
    <text evidence="2">The sequence shown here is derived from an EMBL/GenBank/DDBJ whole genome shotgun (WGS) entry which is preliminary data.</text>
</comment>
<evidence type="ECO:0008006" key="4">
    <source>
        <dbReference type="Google" id="ProtNLM"/>
    </source>
</evidence>
<gene>
    <name evidence="2" type="ORF">AMECASPLE_023478</name>
</gene>
<keyword evidence="3" id="KW-1185">Reference proteome</keyword>
<evidence type="ECO:0000313" key="2">
    <source>
        <dbReference type="EMBL" id="MEQ2292480.1"/>
    </source>
</evidence>
<reference evidence="2 3" key="1">
    <citation type="submission" date="2021-06" db="EMBL/GenBank/DDBJ databases">
        <authorList>
            <person name="Palmer J.M."/>
        </authorList>
    </citation>
    <scope>NUCLEOTIDE SEQUENCE [LARGE SCALE GENOMIC DNA]</scope>
    <source>
        <strain evidence="2 3">AS_MEX2019</strain>
        <tissue evidence="2">Muscle</tissue>
    </source>
</reference>
<protein>
    <recommendedName>
        <fullName evidence="4">Secreted protein</fullName>
    </recommendedName>
</protein>
<evidence type="ECO:0000256" key="1">
    <source>
        <dbReference type="SAM" id="SignalP"/>
    </source>
</evidence>
<dbReference type="EMBL" id="JAHRIP010030378">
    <property type="protein sequence ID" value="MEQ2292480.1"/>
    <property type="molecule type" value="Genomic_DNA"/>
</dbReference>
<organism evidence="2 3">
    <name type="scientific">Ameca splendens</name>
    <dbReference type="NCBI Taxonomy" id="208324"/>
    <lineage>
        <taxon>Eukaryota</taxon>
        <taxon>Metazoa</taxon>
        <taxon>Chordata</taxon>
        <taxon>Craniata</taxon>
        <taxon>Vertebrata</taxon>
        <taxon>Euteleostomi</taxon>
        <taxon>Actinopterygii</taxon>
        <taxon>Neopterygii</taxon>
        <taxon>Teleostei</taxon>
        <taxon>Neoteleostei</taxon>
        <taxon>Acanthomorphata</taxon>
        <taxon>Ovalentaria</taxon>
        <taxon>Atherinomorphae</taxon>
        <taxon>Cyprinodontiformes</taxon>
        <taxon>Goodeidae</taxon>
        <taxon>Ameca</taxon>
    </lineage>
</organism>
<proteinExistence type="predicted"/>
<feature type="chain" id="PRO_5046670890" description="Secreted protein" evidence="1">
    <location>
        <begin position="17"/>
        <end position="99"/>
    </location>
</feature>
<sequence length="99" mass="11455">MLYMQVMLLCFSLCVGRLFNKNTCLPYSIFPSCLSDLTDISYFRNVLTPLMLATNHCCQHYSYKLFFFFLLPPEGSLFCQINPNSKSGTVNTEERAVRF</sequence>
<name>A0ABV0YF86_9TELE</name>
<dbReference type="Proteomes" id="UP001469553">
    <property type="component" value="Unassembled WGS sequence"/>
</dbReference>